<evidence type="ECO:0000313" key="2">
    <source>
        <dbReference type="EMBL" id="NOJ73916.1"/>
    </source>
</evidence>
<dbReference type="RefSeq" id="WP_171419732.1">
    <property type="nucleotide sequence ID" value="NZ_JABFOR010000062.1"/>
</dbReference>
<organism evidence="2 3">
    <name type="scientific">Paenibacillus alvei</name>
    <name type="common">Bacillus alvei</name>
    <dbReference type="NCBI Taxonomy" id="44250"/>
    <lineage>
        <taxon>Bacteria</taxon>
        <taxon>Bacillati</taxon>
        <taxon>Bacillota</taxon>
        <taxon>Bacilli</taxon>
        <taxon>Bacillales</taxon>
        <taxon>Paenibacillaceae</taxon>
        <taxon>Paenibacillus</taxon>
    </lineage>
</organism>
<reference evidence="2 3" key="1">
    <citation type="submission" date="2020-05" db="EMBL/GenBank/DDBJ databases">
        <title>Whole genome sequencing and identification of novel metabolites from Paenibacillus alvei strain JR949.</title>
        <authorList>
            <person name="Rajendhran J."/>
            <person name="Sree Pranav P."/>
            <person name="Mahalakshmi B."/>
            <person name="Karthikeyan R."/>
        </authorList>
    </citation>
    <scope>NUCLEOTIDE SEQUENCE [LARGE SCALE GENOMIC DNA]</scope>
    <source>
        <strain evidence="2 3">JR949</strain>
    </source>
</reference>
<feature type="domain" description="AP2-like integrase N-terminal" evidence="1">
    <location>
        <begin position="12"/>
        <end position="48"/>
    </location>
</feature>
<protein>
    <recommendedName>
        <fullName evidence="1">AP2-like integrase N-terminal domain-containing protein</fullName>
    </recommendedName>
</protein>
<evidence type="ECO:0000259" key="1">
    <source>
        <dbReference type="Pfam" id="PF14657"/>
    </source>
</evidence>
<dbReference type="InterPro" id="IPR028259">
    <property type="entry name" value="AP2-like_int_N"/>
</dbReference>
<accession>A0AAP7A1W8</accession>
<dbReference type="Pfam" id="PF14657">
    <property type="entry name" value="Arm-DNA-bind_4"/>
    <property type="match status" value="1"/>
</dbReference>
<dbReference type="EMBL" id="JABFOR010000062">
    <property type="protein sequence ID" value="NOJ73916.1"/>
    <property type="molecule type" value="Genomic_DNA"/>
</dbReference>
<gene>
    <name evidence="2" type="ORF">HMI46_25725</name>
</gene>
<sequence>MASIQKRGDVWKYEVNHTEDGKRKRVSKSGFKTKKEAERAAYEVELNLRSQRRE</sequence>
<dbReference type="Proteomes" id="UP000552038">
    <property type="component" value="Unassembled WGS sequence"/>
</dbReference>
<dbReference type="AlphaFoldDB" id="A0AAP7A1W8"/>
<proteinExistence type="predicted"/>
<name>A0AAP7A1W8_PAEAL</name>
<comment type="caution">
    <text evidence="2">The sequence shown here is derived from an EMBL/GenBank/DDBJ whole genome shotgun (WGS) entry which is preliminary data.</text>
</comment>
<evidence type="ECO:0000313" key="3">
    <source>
        <dbReference type="Proteomes" id="UP000552038"/>
    </source>
</evidence>